<feature type="compositionally biased region" description="Polar residues" evidence="4">
    <location>
        <begin position="776"/>
        <end position="788"/>
    </location>
</feature>
<feature type="compositionally biased region" description="Acidic residues" evidence="4">
    <location>
        <begin position="102"/>
        <end position="111"/>
    </location>
</feature>
<keyword evidence="3" id="KW-0175">Coiled coil</keyword>
<evidence type="ECO:0000313" key="7">
    <source>
        <dbReference type="Proteomes" id="UP000235388"/>
    </source>
</evidence>
<evidence type="ECO:0000256" key="3">
    <source>
        <dbReference type="SAM" id="Coils"/>
    </source>
</evidence>
<sequence>MDSTAFASPYPQTPTPGGSANPNQLNRPPLTSLKPFGYSGTPKALIRKPNTPHPLAQNNITLNQTRIEPDQSLEEDLRAFEQEQRNRQRGPIIARSSRVSDDLTEDEEYDDENSHSAQTTTIDDQEELQDSDFDQDSDSLRIGLSSLSPPGIGRASHHPGQLSTVTLDPEEDFTYQGGQDFSRDLSALSLSPIRRPSAPTPQRASIPPNDQDLTMDDERSEISQTPVSGFQGMARQLRRDFEQITGVPSSGRPKTTKGNGMGKESARGGTLKGGLPANDGIRAKRVFGAELDQGLKPPRLNQLHSVGLTSTPPAKFHSSKLPQQDHNQQKSRNVLADLKNQIPSRATSHQIHKPLIRIVDATTDSSHPTGHDSSLPPAIRKIVGNSVRVPDVTGLTDALCSPEKADFPLGSKPSGARTSSESAPRPDPTLSEALTLLRRRLGSLETENEACQNLIRDLQSQLNHANQVIALGAGQAAHQPDRNQAAGKAEMERILQKIKTHTRRLTDSIQAHAIAIDELNAFKTRNKNVRHELRGVKSEVRQWSDEVEDMKSSLEGLTSEVREMRSMVERLVKTASQPASATNTQAPGPSQPGMSRRGTATTKAGDSKAPFQRSQPAVKRHLPPVSAPKQPTQSQETRNDIEDWRSQTSTTVHVSGQSFIGPDEIQNLKRDVEQEQRLKLAAQGPPKARPHATNANPSASSSRPPPPVNKYPAIGTSRAPPTRTSSAPVMKLGGNAEPVRATDDVSRGEAILNSLPKGRHDDMSCSQCRLRRQKGGASNTLSSRNSSAPMHPAPSKKKEERDEPDDDDDEDASLPPQAVLVGILKDLEQDFEVHRKIFVELSDTYRKMNPAAIQVSKRKALAQHLHESVDTLEKKAGHIKHLYDLLHVKDLPHKSGSSKKI</sequence>
<evidence type="ECO:0000256" key="1">
    <source>
        <dbReference type="ARBA" id="ARBA00004496"/>
    </source>
</evidence>
<feature type="region of interest" description="Disordered" evidence="4">
    <location>
        <begin position="1"/>
        <end position="229"/>
    </location>
</feature>
<proteinExistence type="predicted"/>
<feature type="compositionally biased region" description="Polar residues" evidence="4">
    <location>
        <begin position="320"/>
        <end position="329"/>
    </location>
</feature>
<evidence type="ECO:0000313" key="6">
    <source>
        <dbReference type="EMBL" id="PLW55580.1"/>
    </source>
</evidence>
<feature type="compositionally biased region" description="Polar residues" evidence="4">
    <location>
        <begin position="302"/>
        <end position="312"/>
    </location>
</feature>
<feature type="compositionally biased region" description="Polar residues" evidence="4">
    <location>
        <begin position="56"/>
        <end position="66"/>
    </location>
</feature>
<comment type="subcellular location">
    <subcellularLocation>
        <location evidence="1">Cytoplasm</location>
    </subcellularLocation>
</comment>
<feature type="coiled-coil region" evidence="3">
    <location>
        <begin position="441"/>
        <end position="468"/>
    </location>
</feature>
<feature type="compositionally biased region" description="Acidic residues" evidence="4">
    <location>
        <begin position="123"/>
        <end position="137"/>
    </location>
</feature>
<dbReference type="EMBL" id="PGCJ01000030">
    <property type="protein sequence ID" value="PLW55580.1"/>
    <property type="molecule type" value="Genomic_DNA"/>
</dbReference>
<keyword evidence="7" id="KW-1185">Reference proteome</keyword>
<dbReference type="InterPro" id="IPR024957">
    <property type="entry name" value="Cep57_MT-bd_dom"/>
</dbReference>
<feature type="domain" description="Cep57 centrosome microtubule-binding" evidence="5">
    <location>
        <begin position="812"/>
        <end position="885"/>
    </location>
</feature>
<feature type="compositionally biased region" description="Polar residues" evidence="4">
    <location>
        <begin position="246"/>
        <end position="258"/>
    </location>
</feature>
<feature type="region of interest" description="Disordered" evidence="4">
    <location>
        <begin position="292"/>
        <end position="329"/>
    </location>
</feature>
<dbReference type="GO" id="GO:0005737">
    <property type="term" value="C:cytoplasm"/>
    <property type="evidence" value="ECO:0007669"/>
    <property type="project" value="UniProtKB-SubCell"/>
</dbReference>
<feature type="region of interest" description="Disordered" evidence="4">
    <location>
        <begin position="573"/>
        <end position="642"/>
    </location>
</feature>
<dbReference type="GO" id="GO:0008017">
    <property type="term" value="F:microtubule binding"/>
    <property type="evidence" value="ECO:0007669"/>
    <property type="project" value="InterPro"/>
</dbReference>
<accession>A0A2N5W037</accession>
<dbReference type="OrthoDB" id="76453at2759"/>
<protein>
    <recommendedName>
        <fullName evidence="5">Cep57 centrosome microtubule-binding domain-containing protein</fullName>
    </recommendedName>
</protein>
<dbReference type="Pfam" id="PF06657">
    <property type="entry name" value="Cep57_MT_bd"/>
    <property type="match status" value="1"/>
</dbReference>
<keyword evidence="2" id="KW-0963">Cytoplasm</keyword>
<reference evidence="6 7" key="1">
    <citation type="submission" date="2017-11" db="EMBL/GenBank/DDBJ databases">
        <title>De novo assembly and phasing of dikaryotic genomes from two isolates of Puccinia coronata f. sp. avenae, the causal agent of oat crown rust.</title>
        <authorList>
            <person name="Miller M.E."/>
            <person name="Zhang Y."/>
            <person name="Omidvar V."/>
            <person name="Sperschneider J."/>
            <person name="Schwessinger B."/>
            <person name="Raley C."/>
            <person name="Palmer J.M."/>
            <person name="Garnica D."/>
            <person name="Upadhyaya N."/>
            <person name="Rathjen J."/>
            <person name="Taylor J.M."/>
            <person name="Park R.F."/>
            <person name="Dodds P.N."/>
            <person name="Hirsch C.D."/>
            <person name="Kianian S.F."/>
            <person name="Figueroa M."/>
        </authorList>
    </citation>
    <scope>NUCLEOTIDE SEQUENCE [LARGE SCALE GENOMIC DNA]</scope>
    <source>
        <strain evidence="6">12NC29</strain>
    </source>
</reference>
<evidence type="ECO:0000256" key="2">
    <source>
        <dbReference type="ARBA" id="ARBA00022490"/>
    </source>
</evidence>
<feature type="compositionally biased region" description="Polar residues" evidence="4">
    <location>
        <begin position="574"/>
        <end position="588"/>
    </location>
</feature>
<feature type="compositionally biased region" description="Acidic residues" evidence="4">
    <location>
        <begin position="802"/>
        <end position="812"/>
    </location>
</feature>
<feature type="compositionally biased region" description="Polar residues" evidence="4">
    <location>
        <begin position="15"/>
        <end position="26"/>
    </location>
</feature>
<evidence type="ECO:0000256" key="4">
    <source>
        <dbReference type="SAM" id="MobiDB-lite"/>
    </source>
</evidence>
<evidence type="ECO:0000259" key="5">
    <source>
        <dbReference type="Pfam" id="PF06657"/>
    </source>
</evidence>
<feature type="region of interest" description="Disordered" evidence="4">
    <location>
        <begin position="770"/>
        <end position="814"/>
    </location>
</feature>
<feature type="region of interest" description="Disordered" evidence="4">
    <location>
        <begin position="398"/>
        <end position="430"/>
    </location>
</feature>
<feature type="region of interest" description="Disordered" evidence="4">
    <location>
        <begin position="680"/>
        <end position="746"/>
    </location>
</feature>
<feature type="region of interest" description="Disordered" evidence="4">
    <location>
        <begin position="241"/>
        <end position="279"/>
    </location>
</feature>
<organism evidence="6 7">
    <name type="scientific">Puccinia coronata f. sp. avenae</name>
    <dbReference type="NCBI Taxonomy" id="200324"/>
    <lineage>
        <taxon>Eukaryota</taxon>
        <taxon>Fungi</taxon>
        <taxon>Dikarya</taxon>
        <taxon>Basidiomycota</taxon>
        <taxon>Pucciniomycotina</taxon>
        <taxon>Pucciniomycetes</taxon>
        <taxon>Pucciniales</taxon>
        <taxon>Pucciniaceae</taxon>
        <taxon>Puccinia</taxon>
    </lineage>
</organism>
<name>A0A2N5W037_9BASI</name>
<feature type="compositionally biased region" description="Basic and acidic residues" evidence="4">
    <location>
        <begin position="75"/>
        <end position="86"/>
    </location>
</feature>
<gene>
    <name evidence="6" type="ORF">PCANC_03550</name>
</gene>
<dbReference type="Proteomes" id="UP000235388">
    <property type="component" value="Unassembled WGS sequence"/>
</dbReference>
<dbReference type="AlphaFoldDB" id="A0A2N5W037"/>
<comment type="caution">
    <text evidence="6">The sequence shown here is derived from an EMBL/GenBank/DDBJ whole genome shotgun (WGS) entry which is preliminary data.</text>
</comment>